<evidence type="ECO:0000259" key="19">
    <source>
        <dbReference type="Pfam" id="PF13807"/>
    </source>
</evidence>
<dbReference type="Gene3D" id="3.40.50.300">
    <property type="entry name" value="P-loop containing nucleotide triphosphate hydrolases"/>
    <property type="match status" value="1"/>
</dbReference>
<organism evidence="20 21">
    <name type="scientific">Aequorivita echinoideorum</name>
    <dbReference type="NCBI Taxonomy" id="1549647"/>
    <lineage>
        <taxon>Bacteria</taxon>
        <taxon>Pseudomonadati</taxon>
        <taxon>Bacteroidota</taxon>
        <taxon>Flavobacteriia</taxon>
        <taxon>Flavobacteriales</taxon>
        <taxon>Flavobacteriaceae</taxon>
        <taxon>Aequorivita</taxon>
    </lineage>
</organism>
<proteinExistence type="inferred from homology"/>
<gene>
    <name evidence="20" type="ORF">KIV10_06970</name>
</gene>
<dbReference type="Pfam" id="PF13614">
    <property type="entry name" value="AAA_31"/>
    <property type="match status" value="1"/>
</dbReference>
<comment type="similarity">
    <text evidence="2">Belongs to the CpsD/CapB family.</text>
</comment>
<dbReference type="EMBL" id="JAHCTB010000003">
    <property type="protein sequence ID" value="MBT0607918.1"/>
    <property type="molecule type" value="Genomic_DNA"/>
</dbReference>
<dbReference type="EC" id="2.7.10.2" evidence="4"/>
<dbReference type="Pfam" id="PF02706">
    <property type="entry name" value="Wzz"/>
    <property type="match status" value="1"/>
</dbReference>
<keyword evidence="5" id="KW-1003">Cell membrane</keyword>
<evidence type="ECO:0000256" key="10">
    <source>
        <dbReference type="ARBA" id="ARBA00022777"/>
    </source>
</evidence>
<dbReference type="NCBIfam" id="TIGR01007">
    <property type="entry name" value="eps_fam"/>
    <property type="match status" value="1"/>
</dbReference>
<keyword evidence="11" id="KW-0067">ATP-binding</keyword>
<keyword evidence="8 16" id="KW-0812">Transmembrane</keyword>
<keyword evidence="14" id="KW-0829">Tyrosine-protein kinase</keyword>
<comment type="subcellular location">
    <subcellularLocation>
        <location evidence="1">Cell inner membrane</location>
        <topology evidence="1">Multi-pass membrane protein</topology>
    </subcellularLocation>
</comment>
<evidence type="ECO:0000256" key="14">
    <source>
        <dbReference type="ARBA" id="ARBA00023137"/>
    </source>
</evidence>
<dbReference type="PANTHER" id="PTHR32309:SF13">
    <property type="entry name" value="FERRIC ENTEROBACTIN TRANSPORT PROTEIN FEPE"/>
    <property type="match status" value="1"/>
</dbReference>
<evidence type="ECO:0000256" key="9">
    <source>
        <dbReference type="ARBA" id="ARBA00022741"/>
    </source>
</evidence>
<dbReference type="RefSeq" id="WP_214112804.1">
    <property type="nucleotide sequence ID" value="NZ_JAHCTB010000003.1"/>
</dbReference>
<dbReference type="InterPro" id="IPR025669">
    <property type="entry name" value="AAA_dom"/>
</dbReference>
<sequence>MQDLPQNKEQEQEVSLREQIDIYLRNWPWFVITMVVAFIIAFIYLRYTVPYYSSTATILIKNEGNNQVSELAAFQDLGLAGTLNASDFDNELEILRSKNLTERVVDELNLSVIYNREGNIKDAELFSDRPFHVKVMSTPDNQLVSGKVFYITPKSLTKFSIYIDENSNSQDHNFGDLVNLGWGTIMVTPNVEVLKDLDEANSFGEIRVTIADRESVVANLRSAMEVSQMSKSSSIIQLTLTSALPDKARAILDEFIEQYNADAINDRNMVAKNTADFIQNRLEIITNELDSVETGKVEFKEENRLTDINAEGQIFLENASEFNKRQMEVETQIELVNTMIDYLQNGSKSDLLPANLGVSKEGFSEQINTYNQLVLERNRLLQSSTEKNPLVLGLDSEIGGMRNNVMESLMNVKRSLQITRRDIGSQNARIGSEISEIPLKEKEFRNISRQQEIKESLYLYLLQKREETAISLAVTTPKAKVVDPAYSSRAPISPKKQIILLGALLVGLLIPFLVIYVKQLLDNKIRNRAYVERHSKQVPIVGEVPKIGKREAELITFNDHSILAESFRILRTNLQYLFVNKNVDESRGKKIFVTSTVKGEGKTFVSSNLAITLANSGASVILVGADIRNPQLQRYLTGKYNKEGVVEYLVDLDSNAEDYIQKSNDQKNLSLMVSGTIPPNPAELWMQPRAAQLFEELANKFDFVVVDTAPSMLVTDTLLINKYADITLYAIRAGYTEKKLLGFPLESIKNNKLNNVAFVLNDVSMANFGYGNKYGYTYQREEKSFWQKIFNR</sequence>
<protein>
    <recommendedName>
        <fullName evidence="4">non-specific protein-tyrosine kinase</fullName>
        <ecNumber evidence="4">2.7.10.2</ecNumber>
    </recommendedName>
</protein>
<evidence type="ECO:0000256" key="3">
    <source>
        <dbReference type="ARBA" id="ARBA00008883"/>
    </source>
</evidence>
<dbReference type="InterPro" id="IPR005702">
    <property type="entry name" value="Wzc-like_C"/>
</dbReference>
<keyword evidence="13 16" id="KW-0472">Membrane</keyword>
<keyword evidence="21" id="KW-1185">Reference proteome</keyword>
<evidence type="ECO:0000256" key="2">
    <source>
        <dbReference type="ARBA" id="ARBA00007316"/>
    </source>
</evidence>
<feature type="domain" description="Tyrosine-protein kinase G-rich" evidence="19">
    <location>
        <begin position="446"/>
        <end position="519"/>
    </location>
</feature>
<evidence type="ECO:0000256" key="16">
    <source>
        <dbReference type="SAM" id="Phobius"/>
    </source>
</evidence>
<dbReference type="PANTHER" id="PTHR32309">
    <property type="entry name" value="TYROSINE-PROTEIN KINASE"/>
    <property type="match status" value="1"/>
</dbReference>
<keyword evidence="7 20" id="KW-0808">Transferase</keyword>
<feature type="domain" description="Polysaccharide chain length determinant N-terminal" evidence="17">
    <location>
        <begin position="13"/>
        <end position="108"/>
    </location>
</feature>
<feature type="domain" description="AAA" evidence="18">
    <location>
        <begin position="590"/>
        <end position="715"/>
    </location>
</feature>
<evidence type="ECO:0000256" key="11">
    <source>
        <dbReference type="ARBA" id="ARBA00022840"/>
    </source>
</evidence>
<dbReference type="InterPro" id="IPR027417">
    <property type="entry name" value="P-loop_NTPase"/>
</dbReference>
<evidence type="ECO:0000313" key="20">
    <source>
        <dbReference type="EMBL" id="MBT0607918.1"/>
    </source>
</evidence>
<evidence type="ECO:0000256" key="12">
    <source>
        <dbReference type="ARBA" id="ARBA00022989"/>
    </source>
</evidence>
<dbReference type="GO" id="GO:0004715">
    <property type="term" value="F:non-membrane spanning protein tyrosine kinase activity"/>
    <property type="evidence" value="ECO:0007669"/>
    <property type="project" value="UniProtKB-EC"/>
</dbReference>
<evidence type="ECO:0000256" key="6">
    <source>
        <dbReference type="ARBA" id="ARBA00022519"/>
    </source>
</evidence>
<comment type="catalytic activity">
    <reaction evidence="15">
        <text>L-tyrosyl-[protein] + ATP = O-phospho-L-tyrosyl-[protein] + ADP + H(+)</text>
        <dbReference type="Rhea" id="RHEA:10596"/>
        <dbReference type="Rhea" id="RHEA-COMP:10136"/>
        <dbReference type="Rhea" id="RHEA-COMP:20101"/>
        <dbReference type="ChEBI" id="CHEBI:15378"/>
        <dbReference type="ChEBI" id="CHEBI:30616"/>
        <dbReference type="ChEBI" id="CHEBI:46858"/>
        <dbReference type="ChEBI" id="CHEBI:61978"/>
        <dbReference type="ChEBI" id="CHEBI:456216"/>
        <dbReference type="EC" id="2.7.10.2"/>
    </reaction>
</comment>
<evidence type="ECO:0000256" key="5">
    <source>
        <dbReference type="ARBA" id="ARBA00022475"/>
    </source>
</evidence>
<dbReference type="Pfam" id="PF13807">
    <property type="entry name" value="GNVR"/>
    <property type="match status" value="1"/>
</dbReference>
<dbReference type="Proteomes" id="UP001297092">
    <property type="component" value="Unassembled WGS sequence"/>
</dbReference>
<evidence type="ECO:0000259" key="17">
    <source>
        <dbReference type="Pfam" id="PF02706"/>
    </source>
</evidence>
<comment type="similarity">
    <text evidence="3">Belongs to the etk/wzc family.</text>
</comment>
<keyword evidence="10" id="KW-0418">Kinase</keyword>
<evidence type="ECO:0000256" key="13">
    <source>
        <dbReference type="ARBA" id="ARBA00023136"/>
    </source>
</evidence>
<keyword evidence="6" id="KW-0997">Cell inner membrane</keyword>
<dbReference type="InterPro" id="IPR032807">
    <property type="entry name" value="GNVR"/>
</dbReference>
<evidence type="ECO:0000256" key="8">
    <source>
        <dbReference type="ARBA" id="ARBA00022692"/>
    </source>
</evidence>
<evidence type="ECO:0000256" key="1">
    <source>
        <dbReference type="ARBA" id="ARBA00004429"/>
    </source>
</evidence>
<keyword evidence="12 16" id="KW-1133">Transmembrane helix</keyword>
<evidence type="ECO:0000256" key="7">
    <source>
        <dbReference type="ARBA" id="ARBA00022679"/>
    </source>
</evidence>
<accession>A0ABS5S3Z7</accession>
<evidence type="ECO:0000256" key="15">
    <source>
        <dbReference type="ARBA" id="ARBA00051245"/>
    </source>
</evidence>
<dbReference type="SUPFAM" id="SSF52540">
    <property type="entry name" value="P-loop containing nucleoside triphosphate hydrolases"/>
    <property type="match status" value="1"/>
</dbReference>
<feature type="transmembrane region" description="Helical" evidence="16">
    <location>
        <begin position="27"/>
        <end position="45"/>
    </location>
</feature>
<feature type="transmembrane region" description="Helical" evidence="16">
    <location>
        <begin position="498"/>
        <end position="517"/>
    </location>
</feature>
<evidence type="ECO:0000256" key="4">
    <source>
        <dbReference type="ARBA" id="ARBA00011903"/>
    </source>
</evidence>
<name>A0ABS5S3Z7_9FLAO</name>
<dbReference type="CDD" id="cd05387">
    <property type="entry name" value="BY-kinase"/>
    <property type="match status" value="1"/>
</dbReference>
<evidence type="ECO:0000259" key="18">
    <source>
        <dbReference type="Pfam" id="PF13614"/>
    </source>
</evidence>
<keyword evidence="9" id="KW-0547">Nucleotide-binding</keyword>
<dbReference type="InterPro" id="IPR050445">
    <property type="entry name" value="Bact_polysacc_biosynth/exp"/>
</dbReference>
<reference evidence="20 21" key="1">
    <citation type="submission" date="2021-05" db="EMBL/GenBank/DDBJ databases">
        <title>Aequorivita echinoideorum JCM 30378 genome.</title>
        <authorList>
            <person name="Zhang H."/>
            <person name="Li C."/>
        </authorList>
    </citation>
    <scope>NUCLEOTIDE SEQUENCE [LARGE SCALE GENOMIC DNA]</scope>
    <source>
        <strain evidence="20 21">JCM30378</strain>
    </source>
</reference>
<comment type="caution">
    <text evidence="20">The sequence shown here is derived from an EMBL/GenBank/DDBJ whole genome shotgun (WGS) entry which is preliminary data.</text>
</comment>
<evidence type="ECO:0000313" key="21">
    <source>
        <dbReference type="Proteomes" id="UP001297092"/>
    </source>
</evidence>
<dbReference type="InterPro" id="IPR003856">
    <property type="entry name" value="LPS_length_determ_N"/>
</dbReference>